<accession>A0ABN0X0V0</accession>
<sequence length="571" mass="63931">MQSTFFKYAHYISLSLLISLAMTPLAYADVTEVLASVDKNPAMVDEGIVLEVTANDSVDSDRFDPSALLKDFVVGRTSVSTQTQIVNFDMTRTTKWTTQLIPRQPGRFQIPAFEIDGVRSQPITLMVLPASAATRGQARDIYIETKADLEQVYLQQQIHYSVKLYLARDLQRGSLAAPKLQGADIRQIGKDKEYNEIANGQRYRVIERRFAIIPQTSGTFTIEGPLFDGEVIERNSQSFGFFNQTKTISRVGPSIDIEVLPIPAAYPYHWLPSEYVEVHEEWQGTNNEYRVGEPITRTVTLTALGVVEEQLPAMETQYPAGIKTYPDQANSTTVEKDDTLVAQRVESVAIIPAHTGELTLPEIRVPWFNIVTRQTEFATLPSKTIQVLPAAPGTTGLAPPPQAITPVPLASDEESQAEDQVQMVKKDVPQWWSVSSTVLLVLWLLTLLLWWWQSRTKVSVNHTVPDTDGEQATWQALLQAIKAADGQQTLQLLPRWLDRLTGHSANLVQHRHRLNNQELDAAVEQLLASRYAQTGASWSSEQLKAILTAIRKEHKMRRQRPGTGLVSLQIT</sequence>
<dbReference type="Proteomes" id="UP001501757">
    <property type="component" value="Unassembled WGS sequence"/>
</dbReference>
<dbReference type="Pfam" id="PF25607">
    <property type="entry name" value="DUF7939"/>
    <property type="match status" value="1"/>
</dbReference>
<feature type="signal peptide" evidence="2">
    <location>
        <begin position="1"/>
        <end position="28"/>
    </location>
</feature>
<feature type="transmembrane region" description="Helical" evidence="1">
    <location>
        <begin position="431"/>
        <end position="452"/>
    </location>
</feature>
<dbReference type="RefSeq" id="WP_343843781.1">
    <property type="nucleotide sequence ID" value="NZ_BAAAEI010000006.1"/>
</dbReference>
<evidence type="ECO:0000313" key="5">
    <source>
        <dbReference type="Proteomes" id="UP001501757"/>
    </source>
</evidence>
<dbReference type="EMBL" id="BAAAEI010000006">
    <property type="protein sequence ID" value="GAA0352063.1"/>
    <property type="molecule type" value="Genomic_DNA"/>
</dbReference>
<evidence type="ECO:0000313" key="4">
    <source>
        <dbReference type="EMBL" id="GAA0352063.1"/>
    </source>
</evidence>
<comment type="caution">
    <text evidence="4">The sequence shown here is derived from an EMBL/GenBank/DDBJ whole genome shotgun (WGS) entry which is preliminary data.</text>
</comment>
<feature type="chain" id="PRO_5046688952" evidence="2">
    <location>
        <begin position="29"/>
        <end position="571"/>
    </location>
</feature>
<dbReference type="PANTHER" id="PTHR40940:SF1">
    <property type="entry name" value="PROTEIN BATD"/>
    <property type="match status" value="1"/>
</dbReference>
<organism evidence="4 5">
    <name type="scientific">Bowmanella denitrificans</name>
    <dbReference type="NCBI Taxonomy" id="366582"/>
    <lineage>
        <taxon>Bacteria</taxon>
        <taxon>Pseudomonadati</taxon>
        <taxon>Pseudomonadota</taxon>
        <taxon>Gammaproteobacteria</taxon>
        <taxon>Alteromonadales</taxon>
        <taxon>Alteromonadaceae</taxon>
        <taxon>Bowmanella</taxon>
    </lineage>
</organism>
<evidence type="ECO:0000259" key="3">
    <source>
        <dbReference type="Pfam" id="PF25607"/>
    </source>
</evidence>
<proteinExistence type="predicted"/>
<keyword evidence="1" id="KW-1133">Transmembrane helix</keyword>
<dbReference type="InterPro" id="IPR025738">
    <property type="entry name" value="BatD"/>
</dbReference>
<dbReference type="Pfam" id="PF13584">
    <property type="entry name" value="BatD"/>
    <property type="match status" value="1"/>
</dbReference>
<reference evidence="4 5" key="1">
    <citation type="journal article" date="2019" name="Int. J. Syst. Evol. Microbiol.">
        <title>The Global Catalogue of Microorganisms (GCM) 10K type strain sequencing project: providing services to taxonomists for standard genome sequencing and annotation.</title>
        <authorList>
            <consortium name="The Broad Institute Genomics Platform"/>
            <consortium name="The Broad Institute Genome Sequencing Center for Infectious Disease"/>
            <person name="Wu L."/>
            <person name="Ma J."/>
        </authorList>
    </citation>
    <scope>NUCLEOTIDE SEQUENCE [LARGE SCALE GENOMIC DNA]</scope>
    <source>
        <strain evidence="4 5">JCM 13378</strain>
    </source>
</reference>
<evidence type="ECO:0000256" key="1">
    <source>
        <dbReference type="SAM" id="Phobius"/>
    </source>
</evidence>
<dbReference type="PANTHER" id="PTHR40940">
    <property type="entry name" value="PROTEIN BATD-RELATED"/>
    <property type="match status" value="1"/>
</dbReference>
<keyword evidence="1" id="KW-0472">Membrane</keyword>
<feature type="domain" description="DUF7939" evidence="3">
    <location>
        <begin position="470"/>
        <end position="553"/>
    </location>
</feature>
<protein>
    <submittedName>
        <fullName evidence="4">BatD family protein</fullName>
    </submittedName>
</protein>
<keyword evidence="2" id="KW-0732">Signal</keyword>
<keyword evidence="5" id="KW-1185">Reference proteome</keyword>
<dbReference type="InterPro" id="IPR057699">
    <property type="entry name" value="DUF7939"/>
</dbReference>
<keyword evidence="1" id="KW-0812">Transmembrane</keyword>
<evidence type="ECO:0000256" key="2">
    <source>
        <dbReference type="SAM" id="SignalP"/>
    </source>
</evidence>
<gene>
    <name evidence="4" type="ORF">GCM10009092_15580</name>
</gene>
<name>A0ABN0X0V0_9ALTE</name>